<feature type="compositionally biased region" description="Polar residues" evidence="2">
    <location>
        <begin position="263"/>
        <end position="274"/>
    </location>
</feature>
<evidence type="ECO:0008006" key="5">
    <source>
        <dbReference type="Google" id="ProtNLM"/>
    </source>
</evidence>
<feature type="coiled-coil region" evidence="1">
    <location>
        <begin position="103"/>
        <end position="148"/>
    </location>
</feature>
<protein>
    <recommendedName>
        <fullName evidence="5">Cilia- and flagella-associated protein 36</fullName>
    </recommendedName>
</protein>
<keyword evidence="1" id="KW-0175">Coiled coil</keyword>
<evidence type="ECO:0000256" key="1">
    <source>
        <dbReference type="SAM" id="Coils"/>
    </source>
</evidence>
<dbReference type="EMBL" id="JAODUP010000385">
    <property type="protein sequence ID" value="KAK2150854.1"/>
    <property type="molecule type" value="Genomic_DNA"/>
</dbReference>
<accession>A0AAD9JDG9</accession>
<dbReference type="AlphaFoldDB" id="A0AAD9JDG9"/>
<organism evidence="3 4">
    <name type="scientific">Paralvinella palmiformis</name>
    <dbReference type="NCBI Taxonomy" id="53620"/>
    <lineage>
        <taxon>Eukaryota</taxon>
        <taxon>Metazoa</taxon>
        <taxon>Spiralia</taxon>
        <taxon>Lophotrochozoa</taxon>
        <taxon>Annelida</taxon>
        <taxon>Polychaeta</taxon>
        <taxon>Sedentaria</taxon>
        <taxon>Canalipalpata</taxon>
        <taxon>Terebellida</taxon>
        <taxon>Terebelliformia</taxon>
        <taxon>Alvinellidae</taxon>
        <taxon>Paralvinella</taxon>
    </lineage>
</organism>
<dbReference type="GO" id="GO:0005930">
    <property type="term" value="C:axoneme"/>
    <property type="evidence" value="ECO:0007669"/>
    <property type="project" value="TreeGrafter"/>
</dbReference>
<dbReference type="PANTHER" id="PTHR21532:SF0">
    <property type="entry name" value="CILIA- AND FLAGELLA-ASSOCIATED PROTEIN 36"/>
    <property type="match status" value="1"/>
</dbReference>
<evidence type="ECO:0000313" key="4">
    <source>
        <dbReference type="Proteomes" id="UP001208570"/>
    </source>
</evidence>
<reference evidence="3" key="1">
    <citation type="journal article" date="2023" name="Mol. Biol. Evol.">
        <title>Third-Generation Sequencing Reveals the Adaptive Role of the Epigenome in Three Deep-Sea Polychaetes.</title>
        <authorList>
            <person name="Perez M."/>
            <person name="Aroh O."/>
            <person name="Sun Y."/>
            <person name="Lan Y."/>
            <person name="Juniper S.K."/>
            <person name="Young C.R."/>
            <person name="Angers B."/>
            <person name="Qian P.Y."/>
        </authorList>
    </citation>
    <scope>NUCLEOTIDE SEQUENCE</scope>
    <source>
        <strain evidence="3">P08H-3</strain>
    </source>
</reference>
<feature type="compositionally biased region" description="Basic and acidic residues" evidence="2">
    <location>
        <begin position="232"/>
        <end position="262"/>
    </location>
</feature>
<sequence length="318" mass="35054">MAKKNERIYDELLSFLGDPMFQIPVRTFLDENSLNFDIFCQLMIKRNIMIQEQVLVMIIAATGGLPQSLTGAEGQAAMNKQKEAAGKPIDFDKQEEELLQHVLVESKKEAETVDKKSKKAEQELKKSLELSKQEAVLLKGERKKMEDNMMKMSLSSAPPLAPVTSAAPPQAESKPSPIKLADRVQLPPSLTVTTDKPISGSEAAKQWLASAQADAGQSSTHSAIAASLSKLSPDELKKRQEFLREQRDKLLTMKKQAREKQLGETTSQRPQRPQSAHAARSAMAGKADSTKSAEDEKKIAMRKAIAAKLKAEVIGDKY</sequence>
<dbReference type="GO" id="GO:0097546">
    <property type="term" value="C:ciliary base"/>
    <property type="evidence" value="ECO:0007669"/>
    <property type="project" value="TreeGrafter"/>
</dbReference>
<name>A0AAD9JDG9_9ANNE</name>
<dbReference type="PANTHER" id="PTHR21532">
    <property type="entry name" value="PHOSPHODIESTERASE HL"/>
    <property type="match status" value="1"/>
</dbReference>
<proteinExistence type="predicted"/>
<keyword evidence="4" id="KW-1185">Reference proteome</keyword>
<evidence type="ECO:0000256" key="2">
    <source>
        <dbReference type="SAM" id="MobiDB-lite"/>
    </source>
</evidence>
<evidence type="ECO:0000313" key="3">
    <source>
        <dbReference type="EMBL" id="KAK2150854.1"/>
    </source>
</evidence>
<feature type="region of interest" description="Disordered" evidence="2">
    <location>
        <begin position="154"/>
        <end position="296"/>
    </location>
</feature>
<dbReference type="InterPro" id="IPR038888">
    <property type="entry name" value="CFAP36"/>
</dbReference>
<dbReference type="Proteomes" id="UP001208570">
    <property type="component" value="Unassembled WGS sequence"/>
</dbReference>
<comment type="caution">
    <text evidence="3">The sequence shown here is derived from an EMBL/GenBank/DDBJ whole genome shotgun (WGS) entry which is preliminary data.</text>
</comment>
<gene>
    <name evidence="3" type="ORF">LSH36_385g01038</name>
</gene>